<name>A0A0L8FJF2_OCTBM</name>
<accession>A0A0L8FJF2</accession>
<evidence type="ECO:0000313" key="2">
    <source>
        <dbReference type="EMBL" id="KOF63754.1"/>
    </source>
</evidence>
<gene>
    <name evidence="2" type="ORF">OCBIM_22018474mg</name>
</gene>
<evidence type="ECO:0000256" key="1">
    <source>
        <dbReference type="SAM" id="MobiDB-lite"/>
    </source>
</evidence>
<dbReference type="EMBL" id="KQ430702">
    <property type="protein sequence ID" value="KOF63754.1"/>
    <property type="molecule type" value="Genomic_DNA"/>
</dbReference>
<organism evidence="2">
    <name type="scientific">Octopus bimaculoides</name>
    <name type="common">California two-spotted octopus</name>
    <dbReference type="NCBI Taxonomy" id="37653"/>
    <lineage>
        <taxon>Eukaryota</taxon>
        <taxon>Metazoa</taxon>
        <taxon>Spiralia</taxon>
        <taxon>Lophotrochozoa</taxon>
        <taxon>Mollusca</taxon>
        <taxon>Cephalopoda</taxon>
        <taxon>Coleoidea</taxon>
        <taxon>Octopodiformes</taxon>
        <taxon>Octopoda</taxon>
        <taxon>Incirrata</taxon>
        <taxon>Octopodidae</taxon>
        <taxon>Octopus</taxon>
    </lineage>
</organism>
<feature type="compositionally biased region" description="Polar residues" evidence="1">
    <location>
        <begin position="37"/>
        <end position="46"/>
    </location>
</feature>
<dbReference type="AlphaFoldDB" id="A0A0L8FJF2"/>
<feature type="region of interest" description="Disordered" evidence="1">
    <location>
        <begin position="1"/>
        <end position="46"/>
    </location>
</feature>
<protein>
    <submittedName>
        <fullName evidence="2">Uncharacterized protein</fullName>
    </submittedName>
</protein>
<proteinExistence type="predicted"/>
<sequence>MKLRYEKQEKHKEQKLKKNKENNKANIFPPHTHEKTSTITGQQTAKIDSEENRNIFRLESFL</sequence>
<reference evidence="2" key="1">
    <citation type="submission" date="2015-07" db="EMBL/GenBank/DDBJ databases">
        <title>MeaNS - Measles Nucleotide Surveillance Program.</title>
        <authorList>
            <person name="Tran T."/>
            <person name="Druce J."/>
        </authorList>
    </citation>
    <scope>NUCLEOTIDE SEQUENCE</scope>
    <source>
        <strain evidence="2">UCB-OBI-ISO-001</strain>
        <tissue evidence="2">Gonad</tissue>
    </source>
</reference>
<feature type="compositionally biased region" description="Basic and acidic residues" evidence="1">
    <location>
        <begin position="1"/>
        <end position="12"/>
    </location>
</feature>